<sequence>MIDNKAFSLFYLAPSSFLTPPVELRQKALLCHQRFQHAEGDHFTLINIFNAFKYAKEGLSALQTADAIRSELTEILKRLELPVSLPAFGSKSNSLNIKRALLAGFFMQVARDIDRSGNYFMLTHKHVAQIHPLSGYGTEMHKKNLPEWVLYHEHTLSENNCIRTVSQISMAPQYFFYNLPPSESKDLLQHIIDHGSAAPSKGKRKSQTPSSPASEEQSHERCTIQ</sequence>
<reference evidence="3" key="1">
    <citation type="submission" date="2025-08" db="UniProtKB">
        <authorList>
            <consortium name="Ensembl"/>
        </authorList>
    </citation>
    <scope>IDENTIFICATION</scope>
</reference>
<feature type="compositionally biased region" description="Basic and acidic residues" evidence="1">
    <location>
        <begin position="216"/>
        <end position="225"/>
    </location>
</feature>
<organism evidence="3 4">
    <name type="scientific">Cyprinus carpio</name>
    <name type="common">Common carp</name>
    <dbReference type="NCBI Taxonomy" id="7962"/>
    <lineage>
        <taxon>Eukaryota</taxon>
        <taxon>Metazoa</taxon>
        <taxon>Chordata</taxon>
        <taxon>Craniata</taxon>
        <taxon>Vertebrata</taxon>
        <taxon>Euteleostomi</taxon>
        <taxon>Actinopterygii</taxon>
        <taxon>Neopterygii</taxon>
        <taxon>Teleostei</taxon>
        <taxon>Ostariophysi</taxon>
        <taxon>Cypriniformes</taxon>
        <taxon>Cyprinidae</taxon>
        <taxon>Cyprininae</taxon>
        <taxon>Cyprinus</taxon>
    </lineage>
</organism>
<dbReference type="Proteomes" id="UP000694700">
    <property type="component" value="Unplaced"/>
</dbReference>
<protein>
    <submittedName>
        <fullName evidence="3">DEAH (Asp-Glu-Ala-His) box polypeptide 32b</fullName>
    </submittedName>
</protein>
<proteinExistence type="predicted"/>
<dbReference type="Pfam" id="PF07717">
    <property type="entry name" value="OB_NTP_bind"/>
    <property type="match status" value="1"/>
</dbReference>
<evidence type="ECO:0000256" key="1">
    <source>
        <dbReference type="SAM" id="MobiDB-lite"/>
    </source>
</evidence>
<dbReference type="InterPro" id="IPR011709">
    <property type="entry name" value="DEAD-box_helicase_OB_fold"/>
</dbReference>
<name>A0A8C1ZTQ1_CYPCA</name>
<dbReference type="AlphaFoldDB" id="A0A8C1ZTQ1"/>
<evidence type="ECO:0000259" key="2">
    <source>
        <dbReference type="Pfam" id="PF07717"/>
    </source>
</evidence>
<dbReference type="Ensembl" id="ENSCCRT00015098206.1">
    <property type="protein sequence ID" value="ENSCCRP00015095127.1"/>
    <property type="gene ID" value="ENSCCRG00015038371.1"/>
</dbReference>
<evidence type="ECO:0000313" key="4">
    <source>
        <dbReference type="Proteomes" id="UP000694700"/>
    </source>
</evidence>
<accession>A0A8C1ZTQ1</accession>
<feature type="region of interest" description="Disordered" evidence="1">
    <location>
        <begin position="194"/>
        <end position="225"/>
    </location>
</feature>
<feature type="domain" description="DEAD-box helicase OB fold" evidence="2">
    <location>
        <begin position="97"/>
        <end position="170"/>
    </location>
</feature>
<evidence type="ECO:0000313" key="3">
    <source>
        <dbReference type="Ensembl" id="ENSCCRP00015095127.1"/>
    </source>
</evidence>